<dbReference type="PRINTS" id="PR00364">
    <property type="entry name" value="DISEASERSIST"/>
</dbReference>
<reference evidence="15" key="2">
    <citation type="submission" date="2021-01" db="UniProtKB">
        <authorList>
            <consortium name="EnsemblPlants"/>
        </authorList>
    </citation>
    <scope>IDENTIFICATION</scope>
</reference>
<dbReference type="GO" id="GO:0006952">
    <property type="term" value="P:defense response"/>
    <property type="evidence" value="ECO:0007669"/>
    <property type="project" value="UniProtKB-KW"/>
</dbReference>
<comment type="subcellular location">
    <subcellularLocation>
        <location evidence="1">Nucleus</location>
    </subcellularLocation>
</comment>
<dbReference type="InterPro" id="IPR036236">
    <property type="entry name" value="Znf_C2H2_sf"/>
</dbReference>
<evidence type="ECO:0000313" key="16">
    <source>
        <dbReference type="Proteomes" id="UP000594261"/>
    </source>
</evidence>
<dbReference type="Gene3D" id="1.20.5.4130">
    <property type="match status" value="1"/>
</dbReference>
<dbReference type="InterPro" id="IPR025525">
    <property type="entry name" value="hAT-like_transposase_RNase-H"/>
</dbReference>
<dbReference type="InterPro" id="IPR032675">
    <property type="entry name" value="LRR_dom_sf"/>
</dbReference>
<keyword evidence="10" id="KW-0238">DNA-binding</keyword>
<feature type="domain" description="BED-type" evidence="14">
    <location>
        <begin position="835"/>
        <end position="880"/>
    </location>
</feature>
<protein>
    <recommendedName>
        <fullName evidence="14">BED-type domain-containing protein</fullName>
    </recommendedName>
</protein>
<evidence type="ECO:0000256" key="5">
    <source>
        <dbReference type="ARBA" id="ARBA00022741"/>
    </source>
</evidence>
<dbReference type="InterPro" id="IPR052035">
    <property type="entry name" value="ZnF_BED_domain_contain"/>
</dbReference>
<dbReference type="PANTHER" id="PTHR46481">
    <property type="entry name" value="ZINC FINGER BED DOMAIN-CONTAINING PROTEIN 4"/>
    <property type="match status" value="1"/>
</dbReference>
<dbReference type="EMBL" id="LRBV02000004">
    <property type="status" value="NOT_ANNOTATED_CDS"/>
    <property type="molecule type" value="Genomic_DNA"/>
</dbReference>
<dbReference type="SMART" id="SM00614">
    <property type="entry name" value="ZnF_BED"/>
    <property type="match status" value="1"/>
</dbReference>
<sequence>MEKLNDTVLTISAVIQDAEEKQQHNNQVRVWLNDALYEADDLLDDISTEALQREVMTRNKKAKEVGIFFSKSNQLVYGLKMGHKVKGLRERLDGIKKDREFHLDERPVETQVGDYRVRETHSFIRTEDVIGRDNDKEEIIRILLDTNVEDTVLILPIVGLGGLGKTTLAQLAFNDEKIQNRFEQKLWRYLLVLDDVWNEDPHKWFELKKLLMVGARGSRILVTTRINIVADTTQTVQPYMLKGLDDEKSLSLFKRFASAKGQDLENSLIKAIGMEIVAKCKGVPLAIRTLGSVLYFKNPEKEWLSFKDYKIHKITLIKMWMAQVFIRSSSPDKCLEDISHEYFMDLLWRSFFQEVEEDERGIPISLYKASKIRTFDLPSESRYEYPGSDESTCNAIVSSFKFICLLDLHKMNIETIPSSIKKFWHLRCQHLPPSNQFHSLKTLYLRRINDLEYISERANNGEDSVEEFHNHSLPSFPHLSNLLIRECPKLISLPLFPYLEKLELVICSWKPLEQTLRMEVINTATPENRTSIAATSTSSSSTLAASSFIPLSKLKSMSIWNMEETLPKELMCNLISLQYLLITNCCGPLPLSRHLTALQNLTVRGSKELPNLAILPVWTQHLTSLQTLEIWYCTSLLAIKEWICNHTSLRTLQILECPILSKRCEREAGEDWSKIAHVPHLDIRRGPVSIKLNEKDQCFKRALPLCMLLLNDVRIVQRFVDTGNSSVSRLTTKMQKEVREDFHWILLHPRVGRGSILVVVYLGAILPWFLVVKIVSKLAVGDIEVMEHSSDASPSQATPTATTEPVAQAAQAVPTAHAEVPPLPPKGKGNVCTNRKKSIAWNHFEKVDIGDGHFKAACNYCQKTYLADSKGHGTANLLNHTPICVKNPNRKILSGQQTLMFEPKMDGEEGFQLVPTAFTVEASRKALAEMVIIDELPFRFVEGYGFQRYATTLQPKLRIRDIPSRQTIARDVISIYGVEREKLRGALKGLDNASSNGATIKFLENVTKDWEGTVLEHEFLHMRCCAHILNLIVGDGMREIDASIAKVREAVRWNSTYLMLETAQKFEKVFIRMDFEDDSYSSYFMNKENSGGMGSPSSIDFQNCRIFVGFLKLFYNATKKFSGSLYVTANTFFDEMFVIQENISNLSKSQNHLLKNMATKMESKFDKYWGKGDKMNHLLYVAVILDPRKKLRFLKFCFSEIYGNEVADVMVELVRGALVKLYDFYSRVDSSNVQVASERERTHIEGESIGCSDPYVMVNSRFERFLEAEQSIGCSNEIDKYLAENCESRRGDVKFEILGWWKANSDRYQVLSKLARDVLAVPVSTVASESAFSTGGRILDPFRSSLSPLMVQNLVCAQDWLQALVPISFRKSKDEVEVLEDEFHDLVIRQAARGGGSSSSSKGISINIDD</sequence>
<dbReference type="Pfam" id="PF00931">
    <property type="entry name" value="NB-ARC"/>
    <property type="match status" value="2"/>
</dbReference>
<dbReference type="GO" id="GO:0008270">
    <property type="term" value="F:zinc ion binding"/>
    <property type="evidence" value="ECO:0007669"/>
    <property type="project" value="UniProtKB-KW"/>
</dbReference>
<accession>A0A7N2LDB6</accession>
<dbReference type="Gene3D" id="1.10.8.430">
    <property type="entry name" value="Helical domain of apoptotic protease-activating factors"/>
    <property type="match status" value="1"/>
</dbReference>
<evidence type="ECO:0000259" key="14">
    <source>
        <dbReference type="PROSITE" id="PS50808"/>
    </source>
</evidence>
<dbReference type="GO" id="GO:0003677">
    <property type="term" value="F:DNA binding"/>
    <property type="evidence" value="ECO:0007669"/>
    <property type="project" value="UniProtKB-KW"/>
</dbReference>
<dbReference type="Pfam" id="PF02892">
    <property type="entry name" value="zf-BED"/>
    <property type="match status" value="1"/>
</dbReference>
<dbReference type="Gramene" id="QL04p008657:mrna">
    <property type="protein sequence ID" value="QL04p008657:mrna"/>
    <property type="gene ID" value="QL04p008657"/>
</dbReference>
<dbReference type="SUPFAM" id="SSF52058">
    <property type="entry name" value="L domain-like"/>
    <property type="match status" value="1"/>
</dbReference>
<dbReference type="Proteomes" id="UP000594261">
    <property type="component" value="Chromosome 4"/>
</dbReference>
<evidence type="ECO:0000256" key="10">
    <source>
        <dbReference type="ARBA" id="ARBA00023125"/>
    </source>
</evidence>
<evidence type="ECO:0000256" key="11">
    <source>
        <dbReference type="ARBA" id="ARBA00023163"/>
    </source>
</evidence>
<dbReference type="PANTHER" id="PTHR46481:SF8">
    <property type="entry name" value="ZINC FINGER BED DOMAIN-CONTAINING PROTEIN RICESLEEPER 1-LIKE"/>
    <property type="match status" value="1"/>
</dbReference>
<dbReference type="InterPro" id="IPR002182">
    <property type="entry name" value="NB-ARC"/>
</dbReference>
<dbReference type="SUPFAM" id="SSF53098">
    <property type="entry name" value="Ribonuclease H-like"/>
    <property type="match status" value="1"/>
</dbReference>
<evidence type="ECO:0000256" key="6">
    <source>
        <dbReference type="ARBA" id="ARBA00022771"/>
    </source>
</evidence>
<evidence type="ECO:0000256" key="1">
    <source>
        <dbReference type="ARBA" id="ARBA00004123"/>
    </source>
</evidence>
<dbReference type="SUPFAM" id="SSF140996">
    <property type="entry name" value="Hermes dimerisation domain"/>
    <property type="match status" value="1"/>
</dbReference>
<keyword evidence="8" id="KW-0862">Zinc</keyword>
<evidence type="ECO:0000256" key="13">
    <source>
        <dbReference type="PROSITE-ProRule" id="PRU00027"/>
    </source>
</evidence>
<evidence type="ECO:0000256" key="4">
    <source>
        <dbReference type="ARBA" id="ARBA00022737"/>
    </source>
</evidence>
<dbReference type="GO" id="GO:0046983">
    <property type="term" value="F:protein dimerization activity"/>
    <property type="evidence" value="ECO:0007669"/>
    <property type="project" value="InterPro"/>
</dbReference>
<dbReference type="EnsemblPlants" id="QL04p008657:mrna">
    <property type="protein sequence ID" value="QL04p008657:mrna"/>
    <property type="gene ID" value="QL04p008657"/>
</dbReference>
<comment type="subunit">
    <text evidence="2">Homodimer.</text>
</comment>
<evidence type="ECO:0000256" key="7">
    <source>
        <dbReference type="ARBA" id="ARBA00022821"/>
    </source>
</evidence>
<evidence type="ECO:0000313" key="15">
    <source>
        <dbReference type="EnsemblPlants" id="QL04p008657:mrna"/>
    </source>
</evidence>
<dbReference type="InterPro" id="IPR008906">
    <property type="entry name" value="HATC_C_dom"/>
</dbReference>
<keyword evidence="12" id="KW-0539">Nucleus</keyword>
<keyword evidence="16" id="KW-1185">Reference proteome</keyword>
<keyword evidence="7" id="KW-0611">Plant defense</keyword>
<keyword evidence="11" id="KW-0804">Transcription</keyword>
<keyword evidence="3" id="KW-0479">Metal-binding</keyword>
<dbReference type="Pfam" id="PF18052">
    <property type="entry name" value="Rx_N"/>
    <property type="match status" value="1"/>
</dbReference>
<dbReference type="GO" id="GO:0005634">
    <property type="term" value="C:nucleus"/>
    <property type="evidence" value="ECO:0007669"/>
    <property type="project" value="UniProtKB-SubCell"/>
</dbReference>
<dbReference type="InterPro" id="IPR042197">
    <property type="entry name" value="Apaf_helical"/>
</dbReference>
<keyword evidence="4" id="KW-0677">Repeat</keyword>
<dbReference type="Gene3D" id="3.40.50.300">
    <property type="entry name" value="P-loop containing nucleotide triphosphate hydrolases"/>
    <property type="match status" value="2"/>
</dbReference>
<organism evidence="15 16">
    <name type="scientific">Quercus lobata</name>
    <name type="common">Valley oak</name>
    <dbReference type="NCBI Taxonomy" id="97700"/>
    <lineage>
        <taxon>Eukaryota</taxon>
        <taxon>Viridiplantae</taxon>
        <taxon>Streptophyta</taxon>
        <taxon>Embryophyta</taxon>
        <taxon>Tracheophyta</taxon>
        <taxon>Spermatophyta</taxon>
        <taxon>Magnoliopsida</taxon>
        <taxon>eudicotyledons</taxon>
        <taxon>Gunneridae</taxon>
        <taxon>Pentapetalae</taxon>
        <taxon>rosids</taxon>
        <taxon>fabids</taxon>
        <taxon>Fagales</taxon>
        <taxon>Fagaceae</taxon>
        <taxon>Quercus</taxon>
    </lineage>
</organism>
<dbReference type="InterPro" id="IPR027417">
    <property type="entry name" value="P-loop_NTPase"/>
</dbReference>
<dbReference type="SUPFAM" id="SSF52540">
    <property type="entry name" value="P-loop containing nucleoside triphosphate hydrolases"/>
    <property type="match status" value="1"/>
</dbReference>
<dbReference type="GO" id="GO:0051707">
    <property type="term" value="P:response to other organism"/>
    <property type="evidence" value="ECO:0007669"/>
    <property type="project" value="UniProtKB-ARBA"/>
</dbReference>
<keyword evidence="9" id="KW-0805">Transcription regulation</keyword>
<dbReference type="PROSITE" id="PS50808">
    <property type="entry name" value="ZF_BED"/>
    <property type="match status" value="1"/>
</dbReference>
<evidence type="ECO:0000256" key="9">
    <source>
        <dbReference type="ARBA" id="ARBA00023015"/>
    </source>
</evidence>
<reference evidence="15 16" key="1">
    <citation type="journal article" date="2016" name="G3 (Bethesda)">
        <title>First Draft Assembly and Annotation of the Genome of a California Endemic Oak Quercus lobata Nee (Fagaceae).</title>
        <authorList>
            <person name="Sork V.L."/>
            <person name="Fitz-Gibbon S.T."/>
            <person name="Puiu D."/>
            <person name="Crepeau M."/>
            <person name="Gugger P.F."/>
            <person name="Sherman R."/>
            <person name="Stevens K."/>
            <person name="Langley C.H."/>
            <person name="Pellegrini M."/>
            <person name="Salzberg S.L."/>
        </authorList>
    </citation>
    <scope>NUCLEOTIDE SEQUENCE [LARGE SCALE GENOMIC DNA]</scope>
    <source>
        <strain evidence="15 16">cv. SW786</strain>
    </source>
</reference>
<keyword evidence="6 13" id="KW-0863">Zinc-finger</keyword>
<dbReference type="InterPro" id="IPR058922">
    <property type="entry name" value="WHD_DRP"/>
</dbReference>
<dbReference type="Pfam" id="PF23559">
    <property type="entry name" value="WHD_DRP"/>
    <property type="match status" value="1"/>
</dbReference>
<evidence type="ECO:0000256" key="3">
    <source>
        <dbReference type="ARBA" id="ARBA00022723"/>
    </source>
</evidence>
<dbReference type="InterPro" id="IPR003656">
    <property type="entry name" value="Znf_BED"/>
</dbReference>
<keyword evidence="5" id="KW-0547">Nucleotide-binding</keyword>
<dbReference type="SUPFAM" id="SSF57667">
    <property type="entry name" value="beta-beta-alpha zinc fingers"/>
    <property type="match status" value="1"/>
</dbReference>
<dbReference type="Pfam" id="PF05699">
    <property type="entry name" value="Dimer_Tnp_hAT"/>
    <property type="match status" value="1"/>
</dbReference>
<evidence type="ECO:0000256" key="8">
    <source>
        <dbReference type="ARBA" id="ARBA00022833"/>
    </source>
</evidence>
<dbReference type="GO" id="GO:0043531">
    <property type="term" value="F:ADP binding"/>
    <property type="evidence" value="ECO:0007669"/>
    <property type="project" value="InterPro"/>
</dbReference>
<evidence type="ECO:0000256" key="2">
    <source>
        <dbReference type="ARBA" id="ARBA00011738"/>
    </source>
</evidence>
<dbReference type="Pfam" id="PF14372">
    <property type="entry name" value="hAT-like_RNase-H"/>
    <property type="match status" value="1"/>
</dbReference>
<dbReference type="InterPro" id="IPR012337">
    <property type="entry name" value="RNaseH-like_sf"/>
</dbReference>
<evidence type="ECO:0000256" key="12">
    <source>
        <dbReference type="ARBA" id="ARBA00023242"/>
    </source>
</evidence>
<name>A0A7N2LDB6_QUELO</name>
<proteinExistence type="predicted"/>
<dbReference type="InterPro" id="IPR041118">
    <property type="entry name" value="Rx_N"/>
</dbReference>
<dbReference type="Gene3D" id="3.80.10.10">
    <property type="entry name" value="Ribonuclease Inhibitor"/>
    <property type="match status" value="2"/>
</dbReference>
<dbReference type="InParanoid" id="A0A7N2LDB6"/>